<proteinExistence type="predicted"/>
<dbReference type="AlphaFoldDB" id="A0A6N6MC96"/>
<dbReference type="RefSeq" id="WP_151166141.1">
    <property type="nucleotide sequence ID" value="NZ_WACR01000001.1"/>
</dbReference>
<evidence type="ECO:0000313" key="2">
    <source>
        <dbReference type="Proteomes" id="UP000435357"/>
    </source>
</evidence>
<reference evidence="1 2" key="1">
    <citation type="submission" date="2019-09" db="EMBL/GenBank/DDBJ databases">
        <title>Genomes of Cryomorphaceae.</title>
        <authorList>
            <person name="Bowman J.P."/>
        </authorList>
    </citation>
    <scope>NUCLEOTIDE SEQUENCE [LARGE SCALE GENOMIC DNA]</scope>
    <source>
        <strain evidence="1 2">KCTC 52047</strain>
    </source>
</reference>
<keyword evidence="2" id="KW-1185">Reference proteome</keyword>
<dbReference type="OrthoDB" id="1202013at2"/>
<accession>A0A6N6MC96</accession>
<dbReference type="EMBL" id="WACR01000001">
    <property type="protein sequence ID" value="KAB1066153.1"/>
    <property type="molecule type" value="Genomic_DNA"/>
</dbReference>
<evidence type="ECO:0000313" key="1">
    <source>
        <dbReference type="EMBL" id="KAB1066153.1"/>
    </source>
</evidence>
<gene>
    <name evidence="1" type="ORF">F3059_01390</name>
</gene>
<dbReference type="Proteomes" id="UP000435357">
    <property type="component" value="Unassembled WGS sequence"/>
</dbReference>
<name>A0A6N6MC96_9FLAO</name>
<evidence type="ECO:0008006" key="3">
    <source>
        <dbReference type="Google" id="ProtNLM"/>
    </source>
</evidence>
<comment type="caution">
    <text evidence="1">The sequence shown here is derived from an EMBL/GenBank/DDBJ whole genome shotgun (WGS) entry which is preliminary data.</text>
</comment>
<dbReference type="PROSITE" id="PS51257">
    <property type="entry name" value="PROKAR_LIPOPROTEIN"/>
    <property type="match status" value="1"/>
</dbReference>
<protein>
    <recommendedName>
        <fullName evidence="3">Lipoprotein</fullName>
    </recommendedName>
</protein>
<sequence length="127" mass="14384">MKNLLIGVLAFSLIGCAESENVNCSKFKTGEFTFSEKSKVRILRSDSIQKEYSQNSGEEFIDEYSINWIDSCTYSAKLIKTNHPEGTSMSIGDSMVVTIMRSKDNKYEWQGMVNGEMKKGIMIKLDE</sequence>
<organism evidence="1 2">
    <name type="scientific">Salibacter halophilus</name>
    <dbReference type="NCBI Taxonomy" id="1803916"/>
    <lineage>
        <taxon>Bacteria</taxon>
        <taxon>Pseudomonadati</taxon>
        <taxon>Bacteroidota</taxon>
        <taxon>Flavobacteriia</taxon>
        <taxon>Flavobacteriales</taxon>
        <taxon>Salibacteraceae</taxon>
        <taxon>Salibacter</taxon>
    </lineage>
</organism>